<gene>
    <name evidence="2" type="ORF">AT959_16890</name>
</gene>
<dbReference type="EMBL" id="LODL01000035">
    <property type="protein sequence ID" value="KXB29905.1"/>
    <property type="molecule type" value="Genomic_DNA"/>
</dbReference>
<dbReference type="CDD" id="cd06153">
    <property type="entry name" value="YjgF_YER057c_UK114_like_5"/>
    <property type="match status" value="1"/>
</dbReference>
<dbReference type="Gene3D" id="3.30.1330.40">
    <property type="entry name" value="RutC-like"/>
    <property type="match status" value="1"/>
</dbReference>
<dbReference type="STRING" id="281362.AT959_16890"/>
<feature type="domain" description="Chorismatase FkbO/Hyg5-like N-terminal" evidence="1">
    <location>
        <begin position="53"/>
        <end position="182"/>
    </location>
</feature>
<comment type="caution">
    <text evidence="2">The sequence shown here is derived from an EMBL/GenBank/DDBJ whole genome shotgun (WGS) entry which is preliminary data.</text>
</comment>
<dbReference type="InterPro" id="IPR035959">
    <property type="entry name" value="RutC-like_sf"/>
</dbReference>
<organism evidence="2 3">
    <name type="scientific">Dechloromonas denitrificans</name>
    <dbReference type="NCBI Taxonomy" id="281362"/>
    <lineage>
        <taxon>Bacteria</taxon>
        <taxon>Pseudomonadati</taxon>
        <taxon>Pseudomonadota</taxon>
        <taxon>Betaproteobacteria</taxon>
        <taxon>Rhodocyclales</taxon>
        <taxon>Azonexaceae</taxon>
        <taxon>Dechloromonas</taxon>
    </lineage>
</organism>
<accession>A0A133XG31</accession>
<evidence type="ECO:0000313" key="2">
    <source>
        <dbReference type="EMBL" id="KXB29905.1"/>
    </source>
</evidence>
<evidence type="ECO:0000259" key="1">
    <source>
        <dbReference type="Pfam" id="PF21168"/>
    </source>
</evidence>
<evidence type="ECO:0000313" key="3">
    <source>
        <dbReference type="Proteomes" id="UP000070186"/>
    </source>
</evidence>
<dbReference type="AlphaFoldDB" id="A0A133XG31"/>
<dbReference type="Pfam" id="PF21168">
    <property type="entry name" value="FkbO_Hyg5-like_N"/>
    <property type="match status" value="1"/>
</dbReference>
<sequence length="334" mass="35973">MPLADLPDAVAGGADRVLGGARLGQASPGLAPGWPVQAIAAPLLGKPDDSLQEIWRCDAACAAGESEGIRWRRAGNLLYGVIELAEADFSPTPVVSALQAASAEAYRRIFRLLDAQRLPNLWRVWNYLAGINQEVDGLERYRQFNIGRQDAFLEFRRGATGNVPAACALGVAEGPLSIAFMAGDTPAVPVENPRQVSAYNYPAEYGPRSPTFSRAALVYLPGQEILFISGTASIVGHRTVHPDDVVGQCRESLANVAAVVAEANRLARTTAYGLDELSYRVYVRQAEDFPLVRETLAGLIGDTVEIVYVQADICRHDLLLEIEAMASHTLETCA</sequence>
<protein>
    <recommendedName>
        <fullName evidence="1">Chorismatase FkbO/Hyg5-like N-terminal domain-containing protein</fullName>
    </recommendedName>
</protein>
<dbReference type="InterPro" id="IPR049368">
    <property type="entry name" value="FkbO_Hyg5-like_N"/>
</dbReference>
<dbReference type="Proteomes" id="UP000070186">
    <property type="component" value="Unassembled WGS sequence"/>
</dbReference>
<reference evidence="2 3" key="1">
    <citation type="submission" date="2015-12" db="EMBL/GenBank/DDBJ databases">
        <title>Nitrous oxide reduction kinetics distinguish bacteria harboring typical versus atypical NosZ.</title>
        <authorList>
            <person name="Yoon S."/>
            <person name="Nissen S."/>
            <person name="Park D."/>
            <person name="Sanford R.A."/>
            <person name="Loeffler F.E."/>
        </authorList>
    </citation>
    <scope>NUCLEOTIDE SEQUENCE [LARGE SCALE GENOMIC DNA]</scope>
    <source>
        <strain evidence="2 3">ATCC BAA-841</strain>
    </source>
</reference>
<proteinExistence type="predicted"/>
<dbReference type="SUPFAM" id="SSF55298">
    <property type="entry name" value="YjgF-like"/>
    <property type="match status" value="1"/>
</dbReference>
<keyword evidence="3" id="KW-1185">Reference proteome</keyword>
<name>A0A133XG31_9RHOO</name>